<dbReference type="EMBL" id="VAUV01000021">
    <property type="protein sequence ID" value="TLD68650.1"/>
    <property type="molecule type" value="Genomic_DNA"/>
</dbReference>
<comment type="caution">
    <text evidence="3">The sequence shown here is derived from an EMBL/GenBank/DDBJ whole genome shotgun (WGS) entry which is preliminary data.</text>
</comment>
<keyword evidence="2" id="KW-0732">Signal</keyword>
<sequence>MNATLAIWLILLATFISHCSAHAQDQAPSLPPPIRADLSGNGQPQSYQLKSSPDQSQTLLTTGKDSIPLDQTFTDSQSHEITLTSHRVSGENPREVLVVSAVQEGDFTSSVLFAQIDGKLTKIGFIEAHGELLIPGNGTLISKNWMGFWNKTEKHVFTQDLQLTHIPQEFYTIDVQGTVIKTFPVYQTRNAKKILANTRQGSQFKILLWDPASRTSEREHVSFDNEWYLIQTESGFTGWVQGRHLQSEFATLPWAG</sequence>
<name>A0A5R8K8N3_9BACT</name>
<feature type="signal peptide" evidence="2">
    <location>
        <begin position="1"/>
        <end position="23"/>
    </location>
</feature>
<dbReference type="AlphaFoldDB" id="A0A5R8K8N3"/>
<evidence type="ECO:0000256" key="2">
    <source>
        <dbReference type="SAM" id="SignalP"/>
    </source>
</evidence>
<feature type="compositionally biased region" description="Polar residues" evidence="1">
    <location>
        <begin position="40"/>
        <end position="55"/>
    </location>
</feature>
<dbReference type="OrthoDB" id="1715597at2"/>
<reference evidence="3 4" key="1">
    <citation type="submission" date="2019-05" db="EMBL/GenBank/DDBJ databases">
        <title>Verrucobacter flavum gen. nov., sp. nov. a new member of the family Verrucomicrobiaceae.</title>
        <authorList>
            <person name="Szuroczki S."/>
            <person name="Abbaszade G."/>
            <person name="Szabo A."/>
            <person name="Felfoldi T."/>
            <person name="Schumann P."/>
            <person name="Boka K."/>
            <person name="Keki Z."/>
            <person name="Toumi M."/>
            <person name="Toth E."/>
        </authorList>
    </citation>
    <scope>NUCLEOTIDE SEQUENCE [LARGE SCALE GENOMIC DNA]</scope>
    <source>
        <strain evidence="3 4">MG-N-17</strain>
    </source>
</reference>
<accession>A0A5R8K8N3</accession>
<dbReference type="RefSeq" id="WP_138088404.1">
    <property type="nucleotide sequence ID" value="NZ_VAUV01000021.1"/>
</dbReference>
<evidence type="ECO:0008006" key="5">
    <source>
        <dbReference type="Google" id="ProtNLM"/>
    </source>
</evidence>
<proteinExistence type="predicted"/>
<keyword evidence="4" id="KW-1185">Reference proteome</keyword>
<evidence type="ECO:0000256" key="1">
    <source>
        <dbReference type="SAM" id="MobiDB-lite"/>
    </source>
</evidence>
<dbReference type="Proteomes" id="UP000306196">
    <property type="component" value="Unassembled WGS sequence"/>
</dbReference>
<feature type="chain" id="PRO_5024351963" description="SH3 domain-containing protein" evidence="2">
    <location>
        <begin position="24"/>
        <end position="256"/>
    </location>
</feature>
<gene>
    <name evidence="3" type="ORF">FEM03_21660</name>
</gene>
<organism evidence="3 4">
    <name type="scientific">Phragmitibacter flavus</name>
    <dbReference type="NCBI Taxonomy" id="2576071"/>
    <lineage>
        <taxon>Bacteria</taxon>
        <taxon>Pseudomonadati</taxon>
        <taxon>Verrucomicrobiota</taxon>
        <taxon>Verrucomicrobiia</taxon>
        <taxon>Verrucomicrobiales</taxon>
        <taxon>Verrucomicrobiaceae</taxon>
        <taxon>Phragmitibacter</taxon>
    </lineage>
</organism>
<protein>
    <recommendedName>
        <fullName evidence="5">SH3 domain-containing protein</fullName>
    </recommendedName>
</protein>
<evidence type="ECO:0000313" key="4">
    <source>
        <dbReference type="Proteomes" id="UP000306196"/>
    </source>
</evidence>
<evidence type="ECO:0000313" key="3">
    <source>
        <dbReference type="EMBL" id="TLD68650.1"/>
    </source>
</evidence>
<feature type="region of interest" description="Disordered" evidence="1">
    <location>
        <begin position="26"/>
        <end position="55"/>
    </location>
</feature>